<accession>A0ACB7F848</accession>
<evidence type="ECO:0000313" key="1">
    <source>
        <dbReference type="EMBL" id="KAG8010547.1"/>
    </source>
</evidence>
<proteinExistence type="predicted"/>
<sequence length="1966" mass="212884">QKIKKTKPRVKEFTLDPAKMTMRDLIRYLPVSNPMTSSLEDPAPENETVVPPSPGREESPERAQEPKTPPKIGSPRVEEEAAAAVAEEEEEEDEEALMVPQVKVAEDGSLIIDEESLTVEVLRAKGPNPVQDRDPIFERGSTTTYSSFRKGTYSKPWSSEETDMFFLAISMVGTDFSMICQLFPHRARSEIKNKFKKEERENAWRIDKAFRERRKLDIEYFSKLLEKILEVQKNRKKLKSLADKNSPKKPKKKSKGKKAAKKLSDVEEEEEEEDENEMPDLEEEGEKENEGGTPVSKPKRKRKRKTASTEEPDDKKNRQGEKSNEQAQFCFVFAQMRSAYPKTQRQHFLRTVQIQTCNQTLKMLFGIEVFSMHLELSFKFSYFVLIIRSEQTENVDAAKDTTIKPAKLSRGRAPKPLLPLGRKWGKKAPPPSAKAKDDVSDKGDESVNKDAASKKKSDNDDVSSEEEDATVQPPKPTRYGRVPKPTKPLTYPAKEDAHSSASETTPASPAGSTAVAAKPKPKCTAKRGRSSKLQSTQEPKKPKLVTLRASQSESSDEENEKQWEEEEVEEEQHPACSSSKDGTAPAFVPASLRSPRPVISEVEESMEELDILANMPDVLGISQDAMCPDASCELAQNEAGTVEPCEHQLDLLVDVIDFLSSEHPEEIPSVTVDETSQHQEVEIAPKPVVQEENRATPLMSAISCQGVTETLENVATVEPQNTTTDIGDVPILETSDQRTPSEMDPIPQMQSTPERSKTNSPQTRKGRLSKLKPKPNLGRSSRTAKPQPEASTVKTVEESHTIAPDLSQTTEALSAAEETSKTADSSQQLSKEDVSCVEIKLAEEPSGSQERPVGQIKCVTATSDQSISENQSPNQSLEQGNGNSTRRSTDKMLTSPVGTTKSSCSNLVTSETGLTIIDSAPVQQSSDHPASCITPVKDAPVSQKEESEDASTRQTRRSRFPKVKPKPNLVHASRTIHSKPQTTKDGIEKDSSPAPKPKLHEKARAEVEAEPTCTTSPEKTSQITDPASDLIPLLDLGSTLTPSTEEKKTDVGVLGPGAATSDQIAPENQNFSEAKFEPSTDQASRDTRTPSAPNTDSNLLTSDSAESQVGQLGSNIDSATVQASSDHPSPCVTHVEELPVSPKEESEVASTSQTRRGQLQKVKPKPNLPSTSRSVRSRPQTTKDTDTHMQLVEKPSSPPSRSETTDNAIAEAQTTCSTTPPEKPTQIQTTGPSSVSVPSPKSCPPHEPTEELSSTSALDSSSEAPEQNVPQRRRRFPKVKPKPNLGSSTRTSQTKLQATDVGKPLEQCHMDTSSNVTSEQQAVDNNKAQTEVKLAANDSEHLTSTSSSLHTKLLRSTKLGPAESEKSQDDTKDVGTSSDGIVIATSSVSESFEKLTAEGESTGDKVEAGPASQDTSITPTEPNTQLTTAVSDVLSSEDCSKESNMKSANTPSTADPKEITQQPRSENDSEAQSRAAVQQCSQTNLTAAQSADEHKSESVDSSKSSRKPPPIRRGRLVKPKPNLGRSSQPPQHQQVQNIKQAEEVSGSHSEGVDALVSHKPVSEIRPDIQEPAEGAVEQHVNPPLNDAASSLVIEQLSQQASPSNDAGSSLACLTQVADNSTQSLDASTSSTEVTQIHPSLTLFPDMLSDQMPSDPDEPFFILSLTEIPVCPSGEAVDSVSAPLSYLPVTDASVQQQSSDPGAGDGLLSDVAVPACMEESSETDTAAHAMPSIVENPVDPRAKLQVKPKTQRKKQASKEAESTPAQDSELPGPSEEPEVMEELSTEPQKESGDRVDLEKEIPTGGKDPEDSSSGAQTTGRRGTSSRNRKPKRVHPVSETSIATDSPAGKAASKAKTSRAAGKRSTRAQVTSPSDTCSPTPSPTQPPTEEQAHSAPSNTSPTHTEAAIQQASEHGRLCSDSAPSTSPWTAEVSASQQSDSVESSSMEEEPMSVSQYFLSDIFTEVEEG</sequence>
<comment type="caution">
    <text evidence="1">The sequence shown here is derived from an EMBL/GenBank/DDBJ whole genome shotgun (WGS) entry which is preliminary data.</text>
</comment>
<organism evidence="1 2">
    <name type="scientific">Nibea albiflora</name>
    <name type="common">Yellow drum</name>
    <name type="synonym">Corvina albiflora</name>
    <dbReference type="NCBI Taxonomy" id="240163"/>
    <lineage>
        <taxon>Eukaryota</taxon>
        <taxon>Metazoa</taxon>
        <taxon>Chordata</taxon>
        <taxon>Craniata</taxon>
        <taxon>Vertebrata</taxon>
        <taxon>Euteleostomi</taxon>
        <taxon>Actinopterygii</taxon>
        <taxon>Neopterygii</taxon>
        <taxon>Teleostei</taxon>
        <taxon>Neoteleostei</taxon>
        <taxon>Acanthomorphata</taxon>
        <taxon>Eupercaria</taxon>
        <taxon>Sciaenidae</taxon>
        <taxon>Nibea</taxon>
    </lineage>
</organism>
<dbReference type="EMBL" id="CM024803">
    <property type="protein sequence ID" value="KAG8010547.1"/>
    <property type="molecule type" value="Genomic_DNA"/>
</dbReference>
<gene>
    <name evidence="1" type="primary">BDP1</name>
    <name evidence="1" type="ORF">GBF38_009656</name>
</gene>
<name>A0ACB7F848_NIBAL</name>
<feature type="non-terminal residue" evidence="1">
    <location>
        <position position="1"/>
    </location>
</feature>
<keyword evidence="2" id="KW-1185">Reference proteome</keyword>
<reference evidence="1" key="1">
    <citation type="submission" date="2020-04" db="EMBL/GenBank/DDBJ databases">
        <title>A chromosome-scale assembly and high-density genetic map of the yellow drum (Nibea albiflora) genome.</title>
        <authorList>
            <person name="Xu D."/>
            <person name="Zhang W."/>
            <person name="Chen R."/>
            <person name="Tan P."/>
            <person name="Wang L."/>
            <person name="Song H."/>
            <person name="Tian L."/>
            <person name="Zhu Q."/>
            <person name="Wang B."/>
        </authorList>
    </citation>
    <scope>NUCLEOTIDE SEQUENCE</scope>
    <source>
        <strain evidence="1">ZJHYS-2018</strain>
    </source>
</reference>
<evidence type="ECO:0000313" key="2">
    <source>
        <dbReference type="Proteomes" id="UP000805704"/>
    </source>
</evidence>
<dbReference type="Proteomes" id="UP000805704">
    <property type="component" value="Chromosome 15"/>
</dbReference>
<protein>
    <submittedName>
        <fullName evidence="1">Transcription factor TFIIIB component B''-like protein</fullName>
    </submittedName>
</protein>